<accession>A0A2J5HIT3</accession>
<organism evidence="2 3">
    <name type="scientific">Aspergillus taichungensis</name>
    <dbReference type="NCBI Taxonomy" id="482145"/>
    <lineage>
        <taxon>Eukaryota</taxon>
        <taxon>Fungi</taxon>
        <taxon>Dikarya</taxon>
        <taxon>Ascomycota</taxon>
        <taxon>Pezizomycotina</taxon>
        <taxon>Eurotiomycetes</taxon>
        <taxon>Eurotiomycetidae</taxon>
        <taxon>Eurotiales</taxon>
        <taxon>Aspergillaceae</taxon>
        <taxon>Aspergillus</taxon>
        <taxon>Aspergillus subgen. Circumdati</taxon>
    </lineage>
</organism>
<feature type="coiled-coil region" evidence="1">
    <location>
        <begin position="311"/>
        <end position="348"/>
    </location>
</feature>
<protein>
    <submittedName>
        <fullName evidence="2">Uncharacterized protein</fullName>
    </submittedName>
</protein>
<reference evidence="3" key="1">
    <citation type="submission" date="2017-12" db="EMBL/GenBank/DDBJ databases">
        <authorList>
            <consortium name="DOE Joint Genome Institute"/>
            <person name="Mondo S.J."/>
            <person name="Kjaerbolling I."/>
            <person name="Vesth T.C."/>
            <person name="Frisvad J.C."/>
            <person name="Nybo J.L."/>
            <person name="Theobald S."/>
            <person name="Kuo A."/>
            <person name="Bowyer P."/>
            <person name="Matsuda Y."/>
            <person name="Lyhne E.K."/>
            <person name="Kogle M.E."/>
            <person name="Clum A."/>
            <person name="Lipzen A."/>
            <person name="Salamov A."/>
            <person name="Ngan C.Y."/>
            <person name="Daum C."/>
            <person name="Chiniquy J."/>
            <person name="Barry K."/>
            <person name="LaButti K."/>
            <person name="Haridas S."/>
            <person name="Simmons B.A."/>
            <person name="Magnuson J.K."/>
            <person name="Mortensen U.H."/>
            <person name="Larsen T.O."/>
            <person name="Grigoriev I.V."/>
            <person name="Baker S.E."/>
            <person name="Andersen M.R."/>
            <person name="Nordberg H.P."/>
            <person name="Cantor M.N."/>
            <person name="Hua S.X."/>
        </authorList>
    </citation>
    <scope>NUCLEOTIDE SEQUENCE [LARGE SCALE GENOMIC DNA]</scope>
    <source>
        <strain evidence="3">IBT 19404</strain>
    </source>
</reference>
<evidence type="ECO:0000256" key="1">
    <source>
        <dbReference type="SAM" id="Coils"/>
    </source>
</evidence>
<dbReference type="EMBL" id="KZ559606">
    <property type="protein sequence ID" value="PLN76962.1"/>
    <property type="molecule type" value="Genomic_DNA"/>
</dbReference>
<evidence type="ECO:0000313" key="2">
    <source>
        <dbReference type="EMBL" id="PLN76962.1"/>
    </source>
</evidence>
<evidence type="ECO:0000313" key="3">
    <source>
        <dbReference type="Proteomes" id="UP000235023"/>
    </source>
</evidence>
<gene>
    <name evidence="2" type="ORF">BDW42DRAFT_196850</name>
</gene>
<keyword evidence="1" id="KW-0175">Coiled coil</keyword>
<name>A0A2J5HIT3_9EURO</name>
<dbReference type="OrthoDB" id="4505238at2759"/>
<proteinExistence type="predicted"/>
<dbReference type="AlphaFoldDB" id="A0A2J5HIT3"/>
<keyword evidence="3" id="KW-1185">Reference proteome</keyword>
<sequence length="380" mass="43106">MSLLLPPKSNTDKAKTITIEVHGLKAKIQLNRPEEDLIPADYLQKAAQTPSTNRPIWLFRGREDARGVNLNRWSTVDTRFRGVYKTLKKVPAQFASGIYEDGSPEQSSSSSSSSSRINFTEAAKAQGQVVYALLHEILDMMRIGRRMGDASFVLRPRLFNCKLEYWTGYRERYTDGPRTAELLCIDAHPETGLVRAVVPISSPHGPKLHLLRGIFPGHKTSRLWSGRYNNPASASGPAGANPPPHCFAATDPCGSRYYGGANMKRVRQELEWMALCCAGNGGEDEEEEEADARTFRLLGSREFDLWVGRDFRDEEENKKKEVEKKRIVEEEKKNLETMERLAREEVQEDAISQSWWDWVWEEGHGDWIPQDEDDLVINGP</sequence>
<dbReference type="Proteomes" id="UP000235023">
    <property type="component" value="Unassembled WGS sequence"/>
</dbReference>